<dbReference type="OrthoDB" id="1919458at2759"/>
<accession>A0A835ICR6</accession>
<dbReference type="AlphaFoldDB" id="A0A835ICR6"/>
<keyword evidence="2" id="KW-1185">Reference proteome</keyword>
<dbReference type="Proteomes" id="UP000631114">
    <property type="component" value="Unassembled WGS sequence"/>
</dbReference>
<evidence type="ECO:0000313" key="1">
    <source>
        <dbReference type="EMBL" id="KAF9614479.1"/>
    </source>
</evidence>
<gene>
    <name evidence="1" type="ORF">IFM89_018726</name>
</gene>
<evidence type="ECO:0000313" key="2">
    <source>
        <dbReference type="Proteomes" id="UP000631114"/>
    </source>
</evidence>
<sequence>MSEDDSSCWYDEQVSFMPDLESPKRVIQNNMAYRHPYLCKQELELQYHMPHESFIQLPHLESPKFPHSAASASCNNLVAAYGIDVNQGSNTIQSSTLTQEEQIEPNHQQNMNSFYNNNSEQAVDQVTDWRVLDKFVASQLSHEELSKEPTYCNSANVFHVPDHMNNILNRESSKQEIASEYASTPTSSCQIDLWK</sequence>
<dbReference type="EMBL" id="JADFTS010000003">
    <property type="protein sequence ID" value="KAF9614479.1"/>
    <property type="molecule type" value="Genomic_DNA"/>
</dbReference>
<comment type="caution">
    <text evidence="1">The sequence shown here is derived from an EMBL/GenBank/DDBJ whole genome shotgun (WGS) entry which is preliminary data.</text>
</comment>
<organism evidence="1 2">
    <name type="scientific">Coptis chinensis</name>
    <dbReference type="NCBI Taxonomy" id="261450"/>
    <lineage>
        <taxon>Eukaryota</taxon>
        <taxon>Viridiplantae</taxon>
        <taxon>Streptophyta</taxon>
        <taxon>Embryophyta</taxon>
        <taxon>Tracheophyta</taxon>
        <taxon>Spermatophyta</taxon>
        <taxon>Magnoliopsida</taxon>
        <taxon>Ranunculales</taxon>
        <taxon>Ranunculaceae</taxon>
        <taxon>Coptidoideae</taxon>
        <taxon>Coptis</taxon>
    </lineage>
</organism>
<name>A0A835ICR6_9MAGN</name>
<proteinExistence type="predicted"/>
<reference evidence="1 2" key="1">
    <citation type="submission" date="2020-10" db="EMBL/GenBank/DDBJ databases">
        <title>The Coptis chinensis genome and diversification of protoberbering-type alkaloids.</title>
        <authorList>
            <person name="Wang B."/>
            <person name="Shu S."/>
            <person name="Song C."/>
            <person name="Liu Y."/>
        </authorList>
    </citation>
    <scope>NUCLEOTIDE SEQUENCE [LARGE SCALE GENOMIC DNA]</scope>
    <source>
        <strain evidence="1">HL-2020</strain>
        <tissue evidence="1">Leaf</tissue>
    </source>
</reference>
<protein>
    <submittedName>
        <fullName evidence="1">Uncharacterized protein</fullName>
    </submittedName>
</protein>